<feature type="coiled-coil region" evidence="9">
    <location>
        <begin position="232"/>
        <end position="259"/>
    </location>
</feature>
<dbReference type="SMART" id="SM00388">
    <property type="entry name" value="HisKA"/>
    <property type="match status" value="1"/>
</dbReference>
<organism evidence="14 15">
    <name type="scientific">Carnobacterium antarcticum</name>
    <dbReference type="NCBI Taxonomy" id="2126436"/>
    <lineage>
        <taxon>Bacteria</taxon>
        <taxon>Bacillati</taxon>
        <taxon>Bacillota</taxon>
        <taxon>Bacilli</taxon>
        <taxon>Lactobacillales</taxon>
        <taxon>Carnobacteriaceae</taxon>
        <taxon>Carnobacterium</taxon>
    </lineage>
</organism>
<dbReference type="GO" id="GO:0016301">
    <property type="term" value="F:kinase activity"/>
    <property type="evidence" value="ECO:0007669"/>
    <property type="project" value="UniProtKB-KW"/>
</dbReference>
<dbReference type="Pfam" id="PF00672">
    <property type="entry name" value="HAMP"/>
    <property type="match status" value="1"/>
</dbReference>
<dbReference type="InterPro" id="IPR003594">
    <property type="entry name" value="HATPase_dom"/>
</dbReference>
<evidence type="ECO:0000256" key="3">
    <source>
        <dbReference type="ARBA" id="ARBA00012438"/>
    </source>
</evidence>
<feature type="transmembrane region" description="Helical" evidence="10">
    <location>
        <begin position="171"/>
        <end position="190"/>
    </location>
</feature>
<dbReference type="Pfam" id="PF00512">
    <property type="entry name" value="HisKA"/>
    <property type="match status" value="1"/>
</dbReference>
<evidence type="ECO:0000313" key="14">
    <source>
        <dbReference type="EMBL" id="MFD1799877.1"/>
    </source>
</evidence>
<evidence type="ECO:0000256" key="7">
    <source>
        <dbReference type="ARBA" id="ARBA00023012"/>
    </source>
</evidence>
<dbReference type="PANTHER" id="PTHR45453:SF1">
    <property type="entry name" value="PHOSPHATE REGULON SENSOR PROTEIN PHOR"/>
    <property type="match status" value="1"/>
</dbReference>
<dbReference type="InterPro" id="IPR004358">
    <property type="entry name" value="Sig_transdc_His_kin-like_C"/>
</dbReference>
<dbReference type="InterPro" id="IPR050351">
    <property type="entry name" value="BphY/WalK/GraS-like"/>
</dbReference>
<keyword evidence="9" id="KW-0175">Coiled coil</keyword>
<dbReference type="Gene3D" id="6.10.340.10">
    <property type="match status" value="1"/>
</dbReference>
<dbReference type="RefSeq" id="WP_058919901.1">
    <property type="nucleotide sequence ID" value="NZ_JBHSQC010000015.1"/>
</dbReference>
<evidence type="ECO:0000256" key="9">
    <source>
        <dbReference type="SAM" id="Coils"/>
    </source>
</evidence>
<keyword evidence="4" id="KW-0597">Phosphoprotein</keyword>
<dbReference type="CDD" id="cd00075">
    <property type="entry name" value="HATPase"/>
    <property type="match status" value="1"/>
</dbReference>
<dbReference type="PROSITE" id="PS50109">
    <property type="entry name" value="HIS_KIN"/>
    <property type="match status" value="1"/>
</dbReference>
<evidence type="ECO:0000256" key="4">
    <source>
        <dbReference type="ARBA" id="ARBA00022553"/>
    </source>
</evidence>
<dbReference type="Pfam" id="PF16736">
    <property type="entry name" value="sCache_like"/>
    <property type="match status" value="1"/>
</dbReference>
<dbReference type="InterPro" id="IPR000014">
    <property type="entry name" value="PAS"/>
</dbReference>
<dbReference type="CDD" id="cd00130">
    <property type="entry name" value="PAS"/>
    <property type="match status" value="1"/>
</dbReference>
<dbReference type="SUPFAM" id="SSF55874">
    <property type="entry name" value="ATPase domain of HSP90 chaperone/DNA topoisomerase II/histidine kinase"/>
    <property type="match status" value="1"/>
</dbReference>
<keyword evidence="10" id="KW-0812">Transmembrane</keyword>
<dbReference type="InterPro" id="IPR005467">
    <property type="entry name" value="His_kinase_dom"/>
</dbReference>
<gene>
    <name evidence="14" type="primary">pnpS</name>
    <name evidence="14" type="ORF">ACFSBK_08450</name>
</gene>
<keyword evidence="15" id="KW-1185">Reference proteome</keyword>
<evidence type="ECO:0000256" key="2">
    <source>
        <dbReference type="ARBA" id="ARBA00004370"/>
    </source>
</evidence>
<feature type="domain" description="PAS" evidence="12">
    <location>
        <begin position="249"/>
        <end position="295"/>
    </location>
</feature>
<comment type="catalytic activity">
    <reaction evidence="1">
        <text>ATP + protein L-histidine = ADP + protein N-phospho-L-histidine.</text>
        <dbReference type="EC" id="2.7.13.3"/>
    </reaction>
</comment>
<sequence>MKKLQFRIISILMTVFVIFSICIGFFSTQLLQDYAVESQEEGLVEQAIMAGSSLDGVAKDPSDFLNLKQEASVLKQHTKHRVTLIALDGTVVYDSAKQSPALENHRNREEVQAVLTGKPQGTDLRKSNSTNETLFYVARPVLDQAGEAIGVFRLAKPLAEMKQLNSQIRNSILTFSVLALVLATGITFLITKRIANPIEEVMDVAKNLSDKQYSSRYSGKGYGEVAKLGATINGLAESLQEQMQEIDQNEERLNELINHLVIGVMLLDEQRNIQRVNPVMCRILGMDSNELLGQSYADVTKSYGLSHLIEKTYRKKEMQNKEIYFYYPAERIVDANIVPIAGKNKGDMNLIVLLYDITEIRRLEKVRTDFVTNASHELKTPVTALKGFSETLLDGAMEDKDVLKQFLEIMLAESSRLDLLVNDILELSKLEQKQVPIAYEEVRVKDAVLSTFKLVKQKAEQKQITMEFIEEEEVNIEADSGRLKQILANLIDNAVIYTQAGGNIVVTLKKKEEHAIISISDNGMGIPEDELNRIFERFYRVDKARSRNSGGTGLGLSIVKYLVENFNGTIAVQSKAGLGTTFTLTFPIRHF</sequence>
<dbReference type="InterPro" id="IPR036890">
    <property type="entry name" value="HATPase_C_sf"/>
</dbReference>
<protein>
    <recommendedName>
        <fullName evidence="3">histidine kinase</fullName>
        <ecNumber evidence="3">2.7.13.3</ecNumber>
    </recommendedName>
</protein>
<dbReference type="InterPro" id="IPR036097">
    <property type="entry name" value="HisK_dim/P_sf"/>
</dbReference>
<dbReference type="Pfam" id="PF13426">
    <property type="entry name" value="PAS_9"/>
    <property type="match status" value="1"/>
</dbReference>
<dbReference type="Proteomes" id="UP001597285">
    <property type="component" value="Unassembled WGS sequence"/>
</dbReference>
<reference evidence="15" key="1">
    <citation type="journal article" date="2019" name="Int. J. Syst. Evol. Microbiol.">
        <title>The Global Catalogue of Microorganisms (GCM) 10K type strain sequencing project: providing services to taxonomists for standard genome sequencing and annotation.</title>
        <authorList>
            <consortium name="The Broad Institute Genomics Platform"/>
            <consortium name="The Broad Institute Genome Sequencing Center for Infectious Disease"/>
            <person name="Wu L."/>
            <person name="Ma J."/>
        </authorList>
    </citation>
    <scope>NUCLEOTIDE SEQUENCE [LARGE SCALE GENOMIC DNA]</scope>
    <source>
        <strain evidence="15">KCTC 42143</strain>
    </source>
</reference>
<keyword evidence="10" id="KW-1133">Transmembrane helix</keyword>
<dbReference type="NCBIfam" id="TIGR00229">
    <property type="entry name" value="sensory_box"/>
    <property type="match status" value="1"/>
</dbReference>
<dbReference type="NCBIfam" id="NF046044">
    <property type="entry name" value="PnpS"/>
    <property type="match status" value="1"/>
</dbReference>
<dbReference type="Pfam" id="PF02518">
    <property type="entry name" value="HATPase_c"/>
    <property type="match status" value="1"/>
</dbReference>
<comment type="caution">
    <text evidence="14">The sequence shown here is derived from an EMBL/GenBank/DDBJ whole genome shotgun (WGS) entry which is preliminary data.</text>
</comment>
<dbReference type="SMART" id="SM00091">
    <property type="entry name" value="PAS"/>
    <property type="match status" value="1"/>
</dbReference>
<dbReference type="Gene3D" id="3.30.565.10">
    <property type="entry name" value="Histidine kinase-like ATPase, C-terminal domain"/>
    <property type="match status" value="1"/>
</dbReference>
<accession>A0ABW4NNA6</accession>
<dbReference type="PANTHER" id="PTHR45453">
    <property type="entry name" value="PHOSPHATE REGULON SENSOR PROTEIN PHOR"/>
    <property type="match status" value="1"/>
</dbReference>
<dbReference type="SMART" id="SM00304">
    <property type="entry name" value="HAMP"/>
    <property type="match status" value="1"/>
</dbReference>
<dbReference type="InterPro" id="IPR031967">
    <property type="entry name" value="PhoR_single_Cache-like_dom"/>
</dbReference>
<dbReference type="SMART" id="SM00387">
    <property type="entry name" value="HATPase_c"/>
    <property type="match status" value="1"/>
</dbReference>
<keyword evidence="8 10" id="KW-0472">Membrane</keyword>
<dbReference type="PRINTS" id="PR00344">
    <property type="entry name" value="BCTRLSENSOR"/>
</dbReference>
<evidence type="ECO:0000259" key="11">
    <source>
        <dbReference type="PROSITE" id="PS50109"/>
    </source>
</evidence>
<keyword evidence="6 14" id="KW-0418">Kinase</keyword>
<keyword evidence="5" id="KW-0808">Transferase</keyword>
<evidence type="ECO:0000256" key="10">
    <source>
        <dbReference type="SAM" id="Phobius"/>
    </source>
</evidence>
<dbReference type="EC" id="2.7.13.3" evidence="3"/>
<dbReference type="PROSITE" id="PS50885">
    <property type="entry name" value="HAMP"/>
    <property type="match status" value="1"/>
</dbReference>
<dbReference type="InterPro" id="IPR003660">
    <property type="entry name" value="HAMP_dom"/>
</dbReference>
<evidence type="ECO:0000256" key="5">
    <source>
        <dbReference type="ARBA" id="ARBA00022679"/>
    </source>
</evidence>
<dbReference type="InterPro" id="IPR035965">
    <property type="entry name" value="PAS-like_dom_sf"/>
</dbReference>
<dbReference type="SUPFAM" id="SSF47384">
    <property type="entry name" value="Homodimeric domain of signal transducing histidine kinase"/>
    <property type="match status" value="1"/>
</dbReference>
<evidence type="ECO:0000256" key="1">
    <source>
        <dbReference type="ARBA" id="ARBA00000085"/>
    </source>
</evidence>
<feature type="transmembrane region" description="Helical" evidence="10">
    <location>
        <begin position="6"/>
        <end position="26"/>
    </location>
</feature>
<comment type="subcellular location">
    <subcellularLocation>
        <location evidence="2">Membrane</location>
    </subcellularLocation>
</comment>
<dbReference type="EMBL" id="JBHUFF010000014">
    <property type="protein sequence ID" value="MFD1799877.1"/>
    <property type="molecule type" value="Genomic_DNA"/>
</dbReference>
<feature type="domain" description="HAMP" evidence="13">
    <location>
        <begin position="192"/>
        <end position="244"/>
    </location>
</feature>
<feature type="domain" description="Histidine kinase" evidence="11">
    <location>
        <begin position="373"/>
        <end position="590"/>
    </location>
</feature>
<evidence type="ECO:0000313" key="15">
    <source>
        <dbReference type="Proteomes" id="UP001597285"/>
    </source>
</evidence>
<proteinExistence type="predicted"/>
<dbReference type="CDD" id="cd00082">
    <property type="entry name" value="HisKA"/>
    <property type="match status" value="1"/>
</dbReference>
<keyword evidence="7" id="KW-0902">Two-component regulatory system</keyword>
<dbReference type="Gene3D" id="3.30.450.20">
    <property type="entry name" value="PAS domain"/>
    <property type="match status" value="2"/>
</dbReference>
<evidence type="ECO:0000259" key="12">
    <source>
        <dbReference type="PROSITE" id="PS50112"/>
    </source>
</evidence>
<evidence type="ECO:0000259" key="13">
    <source>
        <dbReference type="PROSITE" id="PS50885"/>
    </source>
</evidence>
<evidence type="ECO:0000256" key="8">
    <source>
        <dbReference type="ARBA" id="ARBA00023136"/>
    </source>
</evidence>
<dbReference type="SUPFAM" id="SSF55785">
    <property type="entry name" value="PYP-like sensor domain (PAS domain)"/>
    <property type="match status" value="1"/>
</dbReference>
<dbReference type="PROSITE" id="PS50112">
    <property type="entry name" value="PAS"/>
    <property type="match status" value="1"/>
</dbReference>
<evidence type="ECO:0000256" key="6">
    <source>
        <dbReference type="ARBA" id="ARBA00022777"/>
    </source>
</evidence>
<name>A0ABW4NNA6_9LACT</name>
<dbReference type="Gene3D" id="1.10.287.130">
    <property type="match status" value="1"/>
</dbReference>
<dbReference type="InterPro" id="IPR003661">
    <property type="entry name" value="HisK_dim/P_dom"/>
</dbReference>